<dbReference type="EMBL" id="OX597834">
    <property type="protein sequence ID" value="CAI9738490.1"/>
    <property type="molecule type" value="Genomic_DNA"/>
</dbReference>
<dbReference type="Proteomes" id="UP001162480">
    <property type="component" value="Chromosome 21"/>
</dbReference>
<protein>
    <submittedName>
        <fullName evidence="1">Uncharacterized protein</fullName>
    </submittedName>
</protein>
<organism evidence="1 2">
    <name type="scientific">Octopus vulgaris</name>
    <name type="common">Common octopus</name>
    <dbReference type="NCBI Taxonomy" id="6645"/>
    <lineage>
        <taxon>Eukaryota</taxon>
        <taxon>Metazoa</taxon>
        <taxon>Spiralia</taxon>
        <taxon>Lophotrochozoa</taxon>
        <taxon>Mollusca</taxon>
        <taxon>Cephalopoda</taxon>
        <taxon>Coleoidea</taxon>
        <taxon>Octopodiformes</taxon>
        <taxon>Octopoda</taxon>
        <taxon>Incirrata</taxon>
        <taxon>Octopodidae</taxon>
        <taxon>Octopus</taxon>
    </lineage>
</organism>
<name>A0AA36BQ27_OCTVU</name>
<proteinExistence type="predicted"/>
<keyword evidence="2" id="KW-1185">Reference proteome</keyword>
<gene>
    <name evidence="1" type="ORF">OCTVUL_1B029928</name>
</gene>
<dbReference type="AlphaFoldDB" id="A0AA36BQ27"/>
<evidence type="ECO:0000313" key="1">
    <source>
        <dbReference type="EMBL" id="CAI9738490.1"/>
    </source>
</evidence>
<reference evidence="1" key="1">
    <citation type="submission" date="2023-08" db="EMBL/GenBank/DDBJ databases">
        <authorList>
            <person name="Alioto T."/>
            <person name="Alioto T."/>
            <person name="Gomez Garrido J."/>
        </authorList>
    </citation>
    <scope>NUCLEOTIDE SEQUENCE</scope>
</reference>
<accession>A0AA36BQ27</accession>
<sequence length="72" mass="8249">MSCCRYDNRRGGRGCGRGGRPLFLLLLPFRKRAVSVAIFAYNIKRQDGGQTSTEEKQYRVSFHCATIDIHRL</sequence>
<evidence type="ECO:0000313" key="2">
    <source>
        <dbReference type="Proteomes" id="UP001162480"/>
    </source>
</evidence>